<evidence type="ECO:0000259" key="1">
    <source>
        <dbReference type="PROSITE" id="PS51704"/>
    </source>
</evidence>
<dbReference type="CDD" id="cd08556">
    <property type="entry name" value="GDPD"/>
    <property type="match status" value="1"/>
</dbReference>
<protein>
    <submittedName>
        <fullName evidence="2">Glycerophosphodiester phosphodiesterase</fullName>
    </submittedName>
</protein>
<comment type="caution">
    <text evidence="2">The sequence shown here is derived from an EMBL/GenBank/DDBJ whole genome shotgun (WGS) entry which is preliminary data.</text>
</comment>
<feature type="domain" description="GP-PDE" evidence="1">
    <location>
        <begin position="5"/>
        <end position="231"/>
    </location>
</feature>
<keyword evidence="3" id="KW-1185">Reference proteome</keyword>
<dbReference type="Proteomes" id="UP001595840">
    <property type="component" value="Unassembled WGS sequence"/>
</dbReference>
<organism evidence="2 3">
    <name type="scientific">Simiduia curdlanivorans</name>
    <dbReference type="NCBI Taxonomy" id="1492769"/>
    <lineage>
        <taxon>Bacteria</taxon>
        <taxon>Pseudomonadati</taxon>
        <taxon>Pseudomonadota</taxon>
        <taxon>Gammaproteobacteria</taxon>
        <taxon>Cellvibrionales</taxon>
        <taxon>Cellvibrionaceae</taxon>
        <taxon>Simiduia</taxon>
    </lineage>
</organism>
<dbReference type="EMBL" id="JBHSCX010000014">
    <property type="protein sequence ID" value="MFC4362967.1"/>
    <property type="molecule type" value="Genomic_DNA"/>
</dbReference>
<dbReference type="InterPro" id="IPR017946">
    <property type="entry name" value="PLC-like_Pdiesterase_TIM-brl"/>
</dbReference>
<dbReference type="SUPFAM" id="SSF51695">
    <property type="entry name" value="PLC-like phosphodiesterases"/>
    <property type="match status" value="1"/>
</dbReference>
<gene>
    <name evidence="2" type="ORF">ACFOX3_11690</name>
</gene>
<evidence type="ECO:0000313" key="3">
    <source>
        <dbReference type="Proteomes" id="UP001595840"/>
    </source>
</evidence>
<dbReference type="PROSITE" id="PS51704">
    <property type="entry name" value="GP_PDE"/>
    <property type="match status" value="1"/>
</dbReference>
<dbReference type="Gene3D" id="3.20.20.190">
    <property type="entry name" value="Phosphatidylinositol (PI) phosphodiesterase"/>
    <property type="match status" value="1"/>
</dbReference>
<dbReference type="PANTHER" id="PTHR46211:SF1">
    <property type="entry name" value="GLYCEROPHOSPHODIESTER PHOSPHODIESTERASE, CYTOPLASMIC"/>
    <property type="match status" value="1"/>
</dbReference>
<dbReference type="Pfam" id="PF03009">
    <property type="entry name" value="GDPD"/>
    <property type="match status" value="1"/>
</dbReference>
<accession>A0ABV8V844</accession>
<sequence>MTQALFNIAHRGGTGVGPENSLAAIAHAVALGVDAVEIDLWAIDEQLWVTHDRRLGRNLPGDGRLEALSAPELATLTLANQEFLPTLDSVFALTKDKLLLNIELKGPNTAPLLCQWLMHQLQQGTSADNFLLSSFDHVQLLYCQQRLPHIRRGVLVEGIPLQLSTLCQRLEAYSFNPSINFLNKELVRSAQLSGLKTYVYTVNAADDWQWMVDLGVDGVFTDRPEQLQIWNASARR</sequence>
<reference evidence="3" key="1">
    <citation type="journal article" date="2019" name="Int. J. Syst. Evol. Microbiol.">
        <title>The Global Catalogue of Microorganisms (GCM) 10K type strain sequencing project: providing services to taxonomists for standard genome sequencing and annotation.</title>
        <authorList>
            <consortium name="The Broad Institute Genomics Platform"/>
            <consortium name="The Broad Institute Genome Sequencing Center for Infectious Disease"/>
            <person name="Wu L."/>
            <person name="Ma J."/>
        </authorList>
    </citation>
    <scope>NUCLEOTIDE SEQUENCE [LARGE SCALE GENOMIC DNA]</scope>
    <source>
        <strain evidence="3">CECT 8570</strain>
    </source>
</reference>
<evidence type="ECO:0000313" key="2">
    <source>
        <dbReference type="EMBL" id="MFC4362967.1"/>
    </source>
</evidence>
<dbReference type="PANTHER" id="PTHR46211">
    <property type="entry name" value="GLYCEROPHOSPHORYL DIESTER PHOSPHODIESTERASE"/>
    <property type="match status" value="1"/>
</dbReference>
<dbReference type="InterPro" id="IPR030395">
    <property type="entry name" value="GP_PDE_dom"/>
</dbReference>
<proteinExistence type="predicted"/>
<dbReference type="RefSeq" id="WP_290265366.1">
    <property type="nucleotide sequence ID" value="NZ_JAUFQG010000006.1"/>
</dbReference>
<name>A0ABV8V844_9GAMM</name>